<reference evidence="1 2" key="1">
    <citation type="submission" date="2020-08" db="EMBL/GenBank/DDBJ databases">
        <authorList>
            <person name="Liu C."/>
            <person name="Sun Q."/>
        </authorList>
    </citation>
    <scope>NUCLEOTIDE SEQUENCE [LARGE SCALE GENOMIC DNA]</scope>
    <source>
        <strain evidence="1 2">NSJ-57</strain>
    </source>
</reference>
<protein>
    <submittedName>
        <fullName evidence="1">Uncharacterized protein</fullName>
    </submittedName>
</protein>
<dbReference type="EMBL" id="CP060637">
    <property type="protein sequence ID" value="QNM15773.1"/>
    <property type="molecule type" value="Genomic_DNA"/>
</dbReference>
<dbReference type="KEGG" id="fho:H9Q81_02725"/>
<name>A0A7G9GY91_9FUSO</name>
<accession>A0A7G9GY91</accession>
<organism evidence="1 2">
    <name type="scientific">Fusobacterium hominis</name>
    <dbReference type="NCBI Taxonomy" id="2764326"/>
    <lineage>
        <taxon>Bacteria</taxon>
        <taxon>Fusobacteriati</taxon>
        <taxon>Fusobacteriota</taxon>
        <taxon>Fusobacteriia</taxon>
        <taxon>Fusobacteriales</taxon>
        <taxon>Fusobacteriaceae</taxon>
        <taxon>Fusobacterium</taxon>
    </lineage>
</organism>
<dbReference type="RefSeq" id="WP_101474876.1">
    <property type="nucleotide sequence ID" value="NZ_CP060637.1"/>
</dbReference>
<evidence type="ECO:0000313" key="2">
    <source>
        <dbReference type="Proteomes" id="UP000515913"/>
    </source>
</evidence>
<keyword evidence="2" id="KW-1185">Reference proteome</keyword>
<dbReference type="Proteomes" id="UP000515913">
    <property type="component" value="Chromosome"/>
</dbReference>
<sequence>MKSLKELYHEWRDEIEKRHKDKKDAKKYFDSTDPEVRKEFSKWVGLQNEITYAEMFALENEFEIGREI</sequence>
<evidence type="ECO:0000313" key="1">
    <source>
        <dbReference type="EMBL" id="QNM15773.1"/>
    </source>
</evidence>
<dbReference type="AlphaFoldDB" id="A0A7G9GY91"/>
<gene>
    <name evidence="1" type="ORF">H9Q81_02725</name>
</gene>
<proteinExistence type="predicted"/>